<comment type="caution">
    <text evidence="3">The sequence shown here is derived from an EMBL/GenBank/DDBJ whole genome shotgun (WGS) entry which is preliminary data.</text>
</comment>
<proteinExistence type="predicted"/>
<dbReference type="Proteomes" id="UP001589867">
    <property type="component" value="Unassembled WGS sequence"/>
</dbReference>
<dbReference type="InterPro" id="IPR029065">
    <property type="entry name" value="Enolase_C-like"/>
</dbReference>
<dbReference type="PANTHER" id="PTHR48080:SF2">
    <property type="entry name" value="D-GALACTONATE DEHYDRATASE"/>
    <property type="match status" value="1"/>
</dbReference>
<feature type="domain" description="Mandelate racemase/muconate lactonizing enzyme C-terminal" evidence="2">
    <location>
        <begin position="147"/>
        <end position="243"/>
    </location>
</feature>
<gene>
    <name evidence="3" type="ORF">ACFFIA_03195</name>
</gene>
<dbReference type="CDD" id="cd03316">
    <property type="entry name" value="MR_like"/>
    <property type="match status" value="1"/>
</dbReference>
<evidence type="ECO:0000313" key="4">
    <source>
        <dbReference type="Proteomes" id="UP001589867"/>
    </source>
</evidence>
<reference evidence="3 4" key="1">
    <citation type="submission" date="2024-09" db="EMBL/GenBank/DDBJ databases">
        <authorList>
            <person name="Sun Q."/>
            <person name="Mori K."/>
        </authorList>
    </citation>
    <scope>NUCLEOTIDE SEQUENCE [LARGE SCALE GENOMIC DNA]</scope>
    <source>
        <strain evidence="3 4">TBRC 3947</strain>
    </source>
</reference>
<keyword evidence="1" id="KW-0456">Lyase</keyword>
<protein>
    <submittedName>
        <fullName evidence="3">Mandelate racemase/muconate lactonizing enzyme family protein</fullName>
    </submittedName>
</protein>
<dbReference type="RefSeq" id="WP_377244942.1">
    <property type="nucleotide sequence ID" value="NZ_JBHLUH010000004.1"/>
</dbReference>
<dbReference type="Pfam" id="PF13378">
    <property type="entry name" value="MR_MLE_C"/>
    <property type="match status" value="1"/>
</dbReference>
<evidence type="ECO:0000313" key="3">
    <source>
        <dbReference type="EMBL" id="MFC0526658.1"/>
    </source>
</evidence>
<dbReference type="InterPro" id="IPR034593">
    <property type="entry name" value="DgoD-like"/>
</dbReference>
<dbReference type="InterPro" id="IPR029017">
    <property type="entry name" value="Enolase-like_N"/>
</dbReference>
<dbReference type="Pfam" id="PF02746">
    <property type="entry name" value="MR_MLE_N"/>
    <property type="match status" value="1"/>
</dbReference>
<dbReference type="SMART" id="SM00922">
    <property type="entry name" value="MR_MLE"/>
    <property type="match status" value="1"/>
</dbReference>
<evidence type="ECO:0000259" key="2">
    <source>
        <dbReference type="SMART" id="SM00922"/>
    </source>
</evidence>
<dbReference type="SUPFAM" id="SSF54826">
    <property type="entry name" value="Enolase N-terminal domain-like"/>
    <property type="match status" value="1"/>
</dbReference>
<dbReference type="InterPro" id="IPR013341">
    <property type="entry name" value="Mandelate_racemase_N_dom"/>
</dbReference>
<dbReference type="SUPFAM" id="SSF51604">
    <property type="entry name" value="Enolase C-terminal domain-like"/>
    <property type="match status" value="1"/>
</dbReference>
<sequence length="382" mass="41811">MKIANVTAVPLSYRYKELPMPLATGQSYKRDTVIVRVRDTDGAVGYGEAYHGKAPTAMAELINTTLADLVVGEDADNTEGIWTKVFRRQVRGAGTGAAAMAGLGGIDMALWDLRGKRLGVPVYRLLGGERRAFRAYAGGIRLGFQPPEQLAEEVTRLRKLGYTAVKIRLGDSYAKDVARLRRVREEVGDDFDIMVDINLGYSYDEMYRLLPVLGEYAVTWVEEPFERTDVGSLRQLRRRSPVPVATGEHLFGVHEFLPLLQAEAVDFLQPDPSSGGGITELKKIGDLAKAFHVRFAPHISNSRLNHAAVLHVMSAVSCSYIFEADATDNRFAEALCTAPLAIDADGLVRAPDAPGLGVEVDESLFAEFPAIAGSPHLQDRPR</sequence>
<dbReference type="SFLD" id="SFLDG00179">
    <property type="entry name" value="mandelate_racemase"/>
    <property type="match status" value="1"/>
</dbReference>
<dbReference type="InterPro" id="IPR013342">
    <property type="entry name" value="Mandelate_racemase_C"/>
</dbReference>
<dbReference type="PANTHER" id="PTHR48080">
    <property type="entry name" value="D-GALACTONATE DEHYDRATASE-RELATED"/>
    <property type="match status" value="1"/>
</dbReference>
<evidence type="ECO:0000256" key="1">
    <source>
        <dbReference type="ARBA" id="ARBA00023239"/>
    </source>
</evidence>
<name>A0ABV6LW57_9ACTN</name>
<dbReference type="SFLD" id="SFLDS00001">
    <property type="entry name" value="Enolase"/>
    <property type="match status" value="1"/>
</dbReference>
<dbReference type="EMBL" id="JBHLUH010000004">
    <property type="protein sequence ID" value="MFC0526658.1"/>
    <property type="molecule type" value="Genomic_DNA"/>
</dbReference>
<accession>A0ABV6LW57</accession>
<dbReference type="InterPro" id="IPR036849">
    <property type="entry name" value="Enolase-like_C_sf"/>
</dbReference>
<dbReference type="Gene3D" id="3.30.390.10">
    <property type="entry name" value="Enolase-like, N-terminal domain"/>
    <property type="match status" value="1"/>
</dbReference>
<dbReference type="Gene3D" id="3.20.20.120">
    <property type="entry name" value="Enolase-like C-terminal domain"/>
    <property type="match status" value="1"/>
</dbReference>
<organism evidence="3 4">
    <name type="scientific">Phytohabitans kaempferiae</name>
    <dbReference type="NCBI Taxonomy" id="1620943"/>
    <lineage>
        <taxon>Bacteria</taxon>
        <taxon>Bacillati</taxon>
        <taxon>Actinomycetota</taxon>
        <taxon>Actinomycetes</taxon>
        <taxon>Micromonosporales</taxon>
        <taxon>Micromonosporaceae</taxon>
    </lineage>
</organism>
<keyword evidence="4" id="KW-1185">Reference proteome</keyword>